<evidence type="ECO:0000256" key="5">
    <source>
        <dbReference type="ARBA" id="ARBA00022694"/>
    </source>
</evidence>
<evidence type="ECO:0000256" key="6">
    <source>
        <dbReference type="ARBA" id="ARBA00022741"/>
    </source>
</evidence>
<comment type="cofactor">
    <cofactor evidence="1">
        <name>Mg(2+)</name>
        <dbReference type="ChEBI" id="CHEBI:18420"/>
    </cofactor>
</comment>
<keyword evidence="7" id="KW-0067">ATP-binding</keyword>
<dbReference type="Gene3D" id="1.10.20.140">
    <property type="match status" value="1"/>
</dbReference>
<dbReference type="SUPFAM" id="SSF52540">
    <property type="entry name" value="P-loop containing nucleoside triphosphate hydrolases"/>
    <property type="match status" value="2"/>
</dbReference>
<keyword evidence="5" id="KW-0819">tRNA processing</keyword>
<dbReference type="EMBL" id="UINC01001631">
    <property type="protein sequence ID" value="SUZ85343.1"/>
    <property type="molecule type" value="Genomic_DNA"/>
</dbReference>
<dbReference type="InterPro" id="IPR018022">
    <property type="entry name" value="IPT"/>
</dbReference>
<dbReference type="GO" id="GO:0005524">
    <property type="term" value="F:ATP binding"/>
    <property type="evidence" value="ECO:0007669"/>
    <property type="project" value="UniProtKB-KW"/>
</dbReference>
<evidence type="ECO:0000256" key="2">
    <source>
        <dbReference type="ARBA" id="ARBA00005842"/>
    </source>
</evidence>
<evidence type="ECO:0000256" key="7">
    <source>
        <dbReference type="ARBA" id="ARBA00022840"/>
    </source>
</evidence>
<dbReference type="PANTHER" id="PTHR11088:SF60">
    <property type="entry name" value="TRNA DIMETHYLALLYLTRANSFERASE"/>
    <property type="match status" value="1"/>
</dbReference>
<evidence type="ECO:0000256" key="9">
    <source>
        <dbReference type="ARBA" id="ARBA00049563"/>
    </source>
</evidence>
<evidence type="ECO:0000256" key="1">
    <source>
        <dbReference type="ARBA" id="ARBA00001946"/>
    </source>
</evidence>
<dbReference type="HAMAP" id="MF_00185">
    <property type="entry name" value="IPP_trans"/>
    <property type="match status" value="1"/>
</dbReference>
<dbReference type="EC" id="2.5.1.75" evidence="3"/>
<evidence type="ECO:0000256" key="8">
    <source>
        <dbReference type="ARBA" id="ARBA00022842"/>
    </source>
</evidence>
<dbReference type="PANTHER" id="PTHR11088">
    <property type="entry name" value="TRNA DIMETHYLALLYLTRANSFERASE"/>
    <property type="match status" value="1"/>
</dbReference>
<keyword evidence="4" id="KW-0808">Transferase</keyword>
<dbReference type="InterPro" id="IPR027417">
    <property type="entry name" value="P-loop_NTPase"/>
</dbReference>
<evidence type="ECO:0000256" key="4">
    <source>
        <dbReference type="ARBA" id="ARBA00022679"/>
    </source>
</evidence>
<dbReference type="GO" id="GO:0006400">
    <property type="term" value="P:tRNA modification"/>
    <property type="evidence" value="ECO:0007669"/>
    <property type="project" value="TreeGrafter"/>
</dbReference>
<dbReference type="GO" id="GO:0052381">
    <property type="term" value="F:tRNA dimethylallyltransferase activity"/>
    <property type="evidence" value="ECO:0007669"/>
    <property type="project" value="UniProtKB-EC"/>
</dbReference>
<evidence type="ECO:0000256" key="3">
    <source>
        <dbReference type="ARBA" id="ARBA00012665"/>
    </source>
</evidence>
<keyword evidence="8" id="KW-0460">Magnesium</keyword>
<proteinExistence type="inferred from homology"/>
<dbReference type="NCBIfam" id="TIGR00174">
    <property type="entry name" value="miaA"/>
    <property type="match status" value="1"/>
</dbReference>
<keyword evidence="6" id="KW-0547">Nucleotide-binding</keyword>
<dbReference type="InterPro" id="IPR039657">
    <property type="entry name" value="Dimethylallyltransferase"/>
</dbReference>
<accession>A0A381R723</accession>
<comment type="similarity">
    <text evidence="2">Belongs to the IPP transferase family.</text>
</comment>
<reference evidence="10" key="1">
    <citation type="submission" date="2018-05" db="EMBL/GenBank/DDBJ databases">
        <authorList>
            <person name="Lanie J.A."/>
            <person name="Ng W.-L."/>
            <person name="Kazmierczak K.M."/>
            <person name="Andrzejewski T.M."/>
            <person name="Davidsen T.M."/>
            <person name="Wayne K.J."/>
            <person name="Tettelin H."/>
            <person name="Glass J.I."/>
            <person name="Rusch D."/>
            <person name="Podicherti R."/>
            <person name="Tsui H.-C.T."/>
            <person name="Winkler M.E."/>
        </authorList>
    </citation>
    <scope>NUCLEOTIDE SEQUENCE</scope>
</reference>
<comment type="catalytic activity">
    <reaction evidence="9">
        <text>adenosine(37) in tRNA + dimethylallyl diphosphate = N(6)-dimethylallyladenosine(37) in tRNA + diphosphate</text>
        <dbReference type="Rhea" id="RHEA:26482"/>
        <dbReference type="Rhea" id="RHEA-COMP:10162"/>
        <dbReference type="Rhea" id="RHEA-COMP:10375"/>
        <dbReference type="ChEBI" id="CHEBI:33019"/>
        <dbReference type="ChEBI" id="CHEBI:57623"/>
        <dbReference type="ChEBI" id="CHEBI:74411"/>
        <dbReference type="ChEBI" id="CHEBI:74415"/>
        <dbReference type="EC" id="2.5.1.75"/>
    </reaction>
</comment>
<name>A0A381R723_9ZZZZ</name>
<dbReference type="Gene3D" id="3.40.50.300">
    <property type="entry name" value="P-loop containing nucleotide triphosphate hydrolases"/>
    <property type="match status" value="1"/>
</dbReference>
<gene>
    <name evidence="10" type="ORF">METZ01_LOCUS38197</name>
</gene>
<organism evidence="10">
    <name type="scientific">marine metagenome</name>
    <dbReference type="NCBI Taxonomy" id="408172"/>
    <lineage>
        <taxon>unclassified sequences</taxon>
        <taxon>metagenomes</taxon>
        <taxon>ecological metagenomes</taxon>
    </lineage>
</organism>
<evidence type="ECO:0000313" key="10">
    <source>
        <dbReference type="EMBL" id="SUZ85343.1"/>
    </source>
</evidence>
<dbReference type="AlphaFoldDB" id="A0A381R723"/>
<protein>
    <recommendedName>
        <fullName evidence="3">tRNA dimethylallyltransferase</fullName>
        <ecNumber evidence="3">2.5.1.75</ecNumber>
    </recommendedName>
</protein>
<sequence>MERCPKIVVVAGPTASGKSNLALSLAQEFKGELICSDSMQVYRQMDIGTAKPTLKEQKLVQHHQLDLIDPDEHYSAGQYERDTSRIIKQIQERSHLPIVVGGTGLYYRALMYGISNIPEIPESLRKEVLSWQEEHGTSYCWKQLQKHDPQGADRLHQNDTARILRNLEVVLATGTTLSTFQLQQPFGEARYQFLAVALEWERHVLYERINQRTRKMLEFGWIAEVESLLSRYSPDLKPLQAIGYREIVQYLQNKLEWEPLLQEIQKRTRQYAKRQMTWFSREAEIEWYQPDNDAAILAKIKVYLEK</sequence>
<dbReference type="Pfam" id="PF01715">
    <property type="entry name" value="IPPT"/>
    <property type="match status" value="1"/>
</dbReference>